<evidence type="ECO:0000313" key="2">
    <source>
        <dbReference type="Proteomes" id="UP000054549"/>
    </source>
</evidence>
<dbReference type="InParanoid" id="A0A0C2X6G4"/>
<name>A0A0C2X6G4_AMAMK</name>
<gene>
    <name evidence="1" type="ORF">M378DRAFT_162735</name>
</gene>
<evidence type="ECO:0000313" key="1">
    <source>
        <dbReference type="EMBL" id="KIL64876.1"/>
    </source>
</evidence>
<dbReference type="AlphaFoldDB" id="A0A0C2X6G4"/>
<keyword evidence="2" id="KW-1185">Reference proteome</keyword>
<dbReference type="HOGENOM" id="CLU_2775425_0_0_1"/>
<reference evidence="1 2" key="1">
    <citation type="submission" date="2014-04" db="EMBL/GenBank/DDBJ databases">
        <title>Evolutionary Origins and Diversification of the Mycorrhizal Mutualists.</title>
        <authorList>
            <consortium name="DOE Joint Genome Institute"/>
            <consortium name="Mycorrhizal Genomics Consortium"/>
            <person name="Kohler A."/>
            <person name="Kuo A."/>
            <person name="Nagy L.G."/>
            <person name="Floudas D."/>
            <person name="Copeland A."/>
            <person name="Barry K.W."/>
            <person name="Cichocki N."/>
            <person name="Veneault-Fourrey C."/>
            <person name="LaButti K."/>
            <person name="Lindquist E.A."/>
            <person name="Lipzen A."/>
            <person name="Lundell T."/>
            <person name="Morin E."/>
            <person name="Murat C."/>
            <person name="Riley R."/>
            <person name="Ohm R."/>
            <person name="Sun H."/>
            <person name="Tunlid A."/>
            <person name="Henrissat B."/>
            <person name="Grigoriev I.V."/>
            <person name="Hibbett D.S."/>
            <person name="Martin F."/>
        </authorList>
    </citation>
    <scope>NUCLEOTIDE SEQUENCE [LARGE SCALE GENOMIC DNA]</scope>
    <source>
        <strain evidence="1 2">Koide BX008</strain>
    </source>
</reference>
<dbReference type="EMBL" id="KN818246">
    <property type="protein sequence ID" value="KIL64876.1"/>
    <property type="molecule type" value="Genomic_DNA"/>
</dbReference>
<dbReference type="Proteomes" id="UP000054549">
    <property type="component" value="Unassembled WGS sequence"/>
</dbReference>
<accession>A0A0C2X6G4</accession>
<organism evidence="1 2">
    <name type="scientific">Amanita muscaria (strain Koide BX008)</name>
    <dbReference type="NCBI Taxonomy" id="946122"/>
    <lineage>
        <taxon>Eukaryota</taxon>
        <taxon>Fungi</taxon>
        <taxon>Dikarya</taxon>
        <taxon>Basidiomycota</taxon>
        <taxon>Agaricomycotina</taxon>
        <taxon>Agaricomycetes</taxon>
        <taxon>Agaricomycetidae</taxon>
        <taxon>Agaricales</taxon>
        <taxon>Pluteineae</taxon>
        <taxon>Amanitaceae</taxon>
        <taxon>Amanita</taxon>
    </lineage>
</organism>
<protein>
    <submittedName>
        <fullName evidence="1">Uncharacterized protein</fullName>
    </submittedName>
</protein>
<proteinExistence type="predicted"/>
<sequence>MVMPFEWAIWNNTLHSLRHGLLCDSRTLFGGDLGWRQATNPGFLEHRLGALKDRSGRATACTRKVDRRQ</sequence>